<gene>
    <name evidence="1" type="ORF">LTR37_018712</name>
</gene>
<proteinExistence type="predicted"/>
<evidence type="ECO:0000313" key="1">
    <source>
        <dbReference type="EMBL" id="KAK3691306.1"/>
    </source>
</evidence>
<reference evidence="1" key="1">
    <citation type="submission" date="2023-07" db="EMBL/GenBank/DDBJ databases">
        <title>Black Yeasts Isolated from many extreme environments.</title>
        <authorList>
            <person name="Coleine C."/>
            <person name="Stajich J.E."/>
            <person name="Selbmann L."/>
        </authorList>
    </citation>
    <scope>NUCLEOTIDE SEQUENCE</scope>
    <source>
        <strain evidence="1">CCFEE 5714</strain>
    </source>
</reference>
<keyword evidence="2" id="KW-1185">Reference proteome</keyword>
<accession>A0ACC3MG95</accession>
<organism evidence="1 2">
    <name type="scientific">Vermiconidia calcicola</name>
    <dbReference type="NCBI Taxonomy" id="1690605"/>
    <lineage>
        <taxon>Eukaryota</taxon>
        <taxon>Fungi</taxon>
        <taxon>Dikarya</taxon>
        <taxon>Ascomycota</taxon>
        <taxon>Pezizomycotina</taxon>
        <taxon>Dothideomycetes</taxon>
        <taxon>Dothideomycetidae</taxon>
        <taxon>Mycosphaerellales</taxon>
        <taxon>Extremaceae</taxon>
        <taxon>Vermiconidia</taxon>
    </lineage>
</organism>
<name>A0ACC3MG95_9PEZI</name>
<sequence length="267" mass="28881">MASPFTFSAARDEFGRPENDTISDSEYEHLNLVGQNGAEEAIHFWYGKQLLAQHLAESIAKSASVATPISGLDVSHTTSTSHSHRLRPPLKWSLTQAMASFSYSNVLVKLQESGLHSSLSSARNSRDVTFSECIVGLGSAALQKADQPGWISNFLAEEVERPRTQRTNTEQVSGSDDLPIAAESRVFGNAALNDDPDLPRYTMALKEIGDAEGGEPRYSITQLSLVPPLFKAVVRFGGSTYEGEASTKKKAKHLASKNACSGLDIPL</sequence>
<protein>
    <submittedName>
        <fullName evidence="1">Uncharacterized protein</fullName>
    </submittedName>
</protein>
<dbReference type="Proteomes" id="UP001281147">
    <property type="component" value="Unassembled WGS sequence"/>
</dbReference>
<dbReference type="EMBL" id="JAUTXU010000268">
    <property type="protein sequence ID" value="KAK3691306.1"/>
    <property type="molecule type" value="Genomic_DNA"/>
</dbReference>
<comment type="caution">
    <text evidence="1">The sequence shown here is derived from an EMBL/GenBank/DDBJ whole genome shotgun (WGS) entry which is preliminary data.</text>
</comment>
<evidence type="ECO:0000313" key="2">
    <source>
        <dbReference type="Proteomes" id="UP001281147"/>
    </source>
</evidence>